<organism evidence="3 4">
    <name type="scientific">Streptomyces milbemycinicus</name>
    <dbReference type="NCBI Taxonomy" id="476552"/>
    <lineage>
        <taxon>Bacteria</taxon>
        <taxon>Bacillati</taxon>
        <taxon>Actinomycetota</taxon>
        <taxon>Actinomycetes</taxon>
        <taxon>Kitasatosporales</taxon>
        <taxon>Streptomycetaceae</taxon>
        <taxon>Streptomyces</taxon>
    </lineage>
</organism>
<protein>
    <submittedName>
        <fullName evidence="3">Helix-turn-helix domain-containing protein</fullName>
    </submittedName>
</protein>
<dbReference type="PANTHER" id="PTHR33744:SF1">
    <property type="entry name" value="DNA-BINDING TRANSCRIPTIONAL ACTIVATOR ADER"/>
    <property type="match status" value="1"/>
</dbReference>
<comment type="caution">
    <text evidence="3">The sequence shown here is derived from an EMBL/GenBank/DDBJ whole genome shotgun (WGS) entry which is preliminary data.</text>
</comment>
<accession>A0ABW8M012</accession>
<feature type="domain" description="PucR C-terminal helix-turn-helix" evidence="2">
    <location>
        <begin position="354"/>
        <end position="409"/>
    </location>
</feature>
<gene>
    <name evidence="3" type="ORF">ACI2L5_37475</name>
</gene>
<evidence type="ECO:0000259" key="2">
    <source>
        <dbReference type="Pfam" id="PF13556"/>
    </source>
</evidence>
<dbReference type="EMBL" id="JBJDQH010000014">
    <property type="protein sequence ID" value="MFK4270579.1"/>
    <property type="molecule type" value="Genomic_DNA"/>
</dbReference>
<dbReference type="Gene3D" id="1.10.10.2840">
    <property type="entry name" value="PucR C-terminal helix-turn-helix domain"/>
    <property type="match status" value="2"/>
</dbReference>
<dbReference type="InterPro" id="IPR051448">
    <property type="entry name" value="CdaR-like_regulators"/>
</dbReference>
<reference evidence="3 4" key="1">
    <citation type="submission" date="2024-11" db="EMBL/GenBank/DDBJ databases">
        <title>The Natural Products Discovery Center: Release of the First 8490 Sequenced Strains for Exploring Actinobacteria Biosynthetic Diversity.</title>
        <authorList>
            <person name="Kalkreuter E."/>
            <person name="Kautsar S.A."/>
            <person name="Yang D."/>
            <person name="Bader C.D."/>
            <person name="Teijaro C.N."/>
            <person name="Fluegel L."/>
            <person name="Davis C.M."/>
            <person name="Simpson J.R."/>
            <person name="Lauterbach L."/>
            <person name="Steele A.D."/>
            <person name="Gui C."/>
            <person name="Meng S."/>
            <person name="Li G."/>
            <person name="Viehrig K."/>
            <person name="Ye F."/>
            <person name="Su P."/>
            <person name="Kiefer A.F."/>
            <person name="Nichols A."/>
            <person name="Cepeda A.J."/>
            <person name="Yan W."/>
            <person name="Fan B."/>
            <person name="Jiang Y."/>
            <person name="Adhikari A."/>
            <person name="Zheng C.-J."/>
            <person name="Schuster L."/>
            <person name="Cowan T.M."/>
            <person name="Smanski M.J."/>
            <person name="Chevrette M.G."/>
            <person name="De Carvalho L.P.S."/>
            <person name="Shen B."/>
        </authorList>
    </citation>
    <scope>NUCLEOTIDE SEQUENCE [LARGE SCALE GENOMIC DNA]</scope>
    <source>
        <strain evidence="3 4">NPDC020863</strain>
    </source>
</reference>
<evidence type="ECO:0000256" key="1">
    <source>
        <dbReference type="SAM" id="MobiDB-lite"/>
    </source>
</evidence>
<proteinExistence type="predicted"/>
<dbReference type="InterPro" id="IPR025736">
    <property type="entry name" value="PucR_C-HTH_dom"/>
</dbReference>
<feature type="domain" description="PucR C-terminal helix-turn-helix" evidence="2">
    <location>
        <begin position="475"/>
        <end position="532"/>
    </location>
</feature>
<sequence length="536" mass="55979">MGAASSEARADRADDVLALARLAAAPESVRAILAWLTRRTGGLATLIGPTGTALATPEPDPDPAPGPDTGPDTLVTAVSAAASAAVELRRRGAPSAVLGGEGGRAVHLVRLGHGDAAGGDEPPYLAVVGPDDPRCGVLLADAARTLALCWRLEEAERARRRVESAEAHSREAALHLLMVGSVPAAQRIAGALGPALPALARVYVIECPVRRRREIAARIDRVARGRAWIVPCPVRSNHLIALVPPGRNGEGAGEGEEERERVDGLARLIVQRVPECRIGTSAEHPLRDTAAGYEQAIHALAVARGAPLRYAGFGRHTDTTALVSPEGRLWARELLGPCLRYVPPRRADPGPQELLGTLGSWLSFGGAANRHLKIHRNTLAARIRLIGDLLGLDIGRSLAGQSTAWLALRLHSAPPGTAETPAEPPTEPPAAPATPTAPAPAPASLDALLSSPAAELWARAQFGPLDEAGPSAVPETVRAWLRADARLPAAATALGISLPGARKRLARAEEVLGRSLLRAPSAKYELWLALRASGSL</sequence>
<dbReference type="PANTHER" id="PTHR33744">
    <property type="entry name" value="CARBOHYDRATE DIACID REGULATOR"/>
    <property type="match status" value="1"/>
</dbReference>
<evidence type="ECO:0000313" key="3">
    <source>
        <dbReference type="EMBL" id="MFK4270579.1"/>
    </source>
</evidence>
<feature type="region of interest" description="Disordered" evidence="1">
    <location>
        <begin position="415"/>
        <end position="444"/>
    </location>
</feature>
<dbReference type="RefSeq" id="WP_358645111.1">
    <property type="nucleotide sequence ID" value="NZ_JBFAEV010000034.1"/>
</dbReference>
<dbReference type="Proteomes" id="UP001620295">
    <property type="component" value="Unassembled WGS sequence"/>
</dbReference>
<evidence type="ECO:0000313" key="4">
    <source>
        <dbReference type="Proteomes" id="UP001620295"/>
    </source>
</evidence>
<dbReference type="Pfam" id="PF13556">
    <property type="entry name" value="HTH_30"/>
    <property type="match status" value="2"/>
</dbReference>
<feature type="compositionally biased region" description="Pro residues" evidence="1">
    <location>
        <begin position="422"/>
        <end position="441"/>
    </location>
</feature>
<name>A0ABW8M012_9ACTN</name>
<feature type="region of interest" description="Disordered" evidence="1">
    <location>
        <begin position="48"/>
        <end position="71"/>
    </location>
</feature>
<dbReference type="InterPro" id="IPR042070">
    <property type="entry name" value="PucR_C-HTH_sf"/>
</dbReference>
<keyword evidence="4" id="KW-1185">Reference proteome</keyword>